<organism evidence="2 3">
    <name type="scientific">Stereocaulon virgatum</name>
    <dbReference type="NCBI Taxonomy" id="373712"/>
    <lineage>
        <taxon>Eukaryota</taxon>
        <taxon>Fungi</taxon>
        <taxon>Dikarya</taxon>
        <taxon>Ascomycota</taxon>
        <taxon>Pezizomycotina</taxon>
        <taxon>Lecanoromycetes</taxon>
        <taxon>OSLEUM clade</taxon>
        <taxon>Lecanoromycetidae</taxon>
        <taxon>Lecanorales</taxon>
        <taxon>Lecanorineae</taxon>
        <taxon>Stereocaulaceae</taxon>
        <taxon>Stereocaulon</taxon>
    </lineage>
</organism>
<reference evidence="2 3" key="1">
    <citation type="submission" date="2024-09" db="EMBL/GenBank/DDBJ databases">
        <title>Rethinking Asexuality: The Enigmatic Case of Functional Sexual Genes in Lepraria (Stereocaulaceae).</title>
        <authorList>
            <person name="Doellman M."/>
            <person name="Sun Y."/>
            <person name="Barcenas-Pena A."/>
            <person name="Lumbsch H.T."/>
            <person name="Grewe F."/>
        </authorList>
    </citation>
    <scope>NUCLEOTIDE SEQUENCE [LARGE SCALE GENOMIC DNA]</scope>
    <source>
        <strain evidence="2 3">Mercado 3170</strain>
    </source>
</reference>
<sequence>MLDEFSATKIDKPEDASKQPEPLRAEELQGPDTSDEAVDDFSKQLQEQMAALMGNVDESPEMKSEIEVMMRELGAAADPGAPVEQQNHFNDGLGGKAAVPTTQEPFQETIRKTMERMQASGKQATAAAQAEDSDDMLAQMLKEMQSGSPEGAGDYEGFNKMLMGMMEQLTNREILYDPMKELHDKFPGWMSKNKSTTNAEDLKRYEEQQRLVGEIVGRFEMKGYSDDKAEDREFIVERMQQMQAAGSPPADLVGDMNAAQEALGDVDSGCPQQ</sequence>
<dbReference type="Gene3D" id="1.20.120.900">
    <property type="entry name" value="Pex19, mPTS binding domain"/>
    <property type="match status" value="1"/>
</dbReference>
<evidence type="ECO:0008006" key="4">
    <source>
        <dbReference type="Google" id="ProtNLM"/>
    </source>
</evidence>
<evidence type="ECO:0000313" key="2">
    <source>
        <dbReference type="EMBL" id="KAL2042195.1"/>
    </source>
</evidence>
<protein>
    <recommendedName>
        <fullName evidence="4">Pex19 protein</fullName>
    </recommendedName>
</protein>
<feature type="region of interest" description="Disordered" evidence="1">
    <location>
        <begin position="1"/>
        <end position="40"/>
    </location>
</feature>
<dbReference type="InterPro" id="IPR038322">
    <property type="entry name" value="Pex19_C_sf"/>
</dbReference>
<dbReference type="Pfam" id="PF04614">
    <property type="entry name" value="Pex19"/>
    <property type="match status" value="1"/>
</dbReference>
<evidence type="ECO:0000256" key="1">
    <source>
        <dbReference type="SAM" id="MobiDB-lite"/>
    </source>
</evidence>
<name>A0ABR4AAS7_9LECA</name>
<gene>
    <name evidence="2" type="ORF">N7G274_004683</name>
</gene>
<dbReference type="EMBL" id="JBEFKJ010000014">
    <property type="protein sequence ID" value="KAL2042195.1"/>
    <property type="molecule type" value="Genomic_DNA"/>
</dbReference>
<keyword evidence="3" id="KW-1185">Reference proteome</keyword>
<accession>A0ABR4AAS7</accession>
<evidence type="ECO:0000313" key="3">
    <source>
        <dbReference type="Proteomes" id="UP001590950"/>
    </source>
</evidence>
<proteinExistence type="predicted"/>
<comment type="caution">
    <text evidence="2">The sequence shown here is derived from an EMBL/GenBank/DDBJ whole genome shotgun (WGS) entry which is preliminary data.</text>
</comment>
<feature type="region of interest" description="Disordered" evidence="1">
    <location>
        <begin position="241"/>
        <end position="273"/>
    </location>
</feature>
<dbReference type="PANTHER" id="PTHR12774">
    <property type="entry name" value="PEROXISOMAL BIOGENESIS FACTOR 19"/>
    <property type="match status" value="1"/>
</dbReference>
<feature type="compositionally biased region" description="Basic and acidic residues" evidence="1">
    <location>
        <begin position="9"/>
        <end position="27"/>
    </location>
</feature>
<dbReference type="InterPro" id="IPR006708">
    <property type="entry name" value="Pex19"/>
</dbReference>
<dbReference type="Proteomes" id="UP001590950">
    <property type="component" value="Unassembled WGS sequence"/>
</dbReference>
<dbReference type="PANTHER" id="PTHR12774:SF2">
    <property type="entry name" value="PEROXISOMAL BIOGENESIS FACTOR 19"/>
    <property type="match status" value="1"/>
</dbReference>